<evidence type="ECO:0000313" key="3">
    <source>
        <dbReference type="EMBL" id="QDS96278.1"/>
    </source>
</evidence>
<feature type="region of interest" description="Disordered" evidence="1">
    <location>
        <begin position="161"/>
        <end position="232"/>
    </location>
</feature>
<feature type="compositionally biased region" description="Basic and acidic residues" evidence="1">
    <location>
        <begin position="216"/>
        <end position="226"/>
    </location>
</feature>
<reference evidence="3 4" key="1">
    <citation type="submission" date="2019-02" db="EMBL/GenBank/DDBJ databases">
        <title>Deep-cultivation of Planctomycetes and their phenomic and genomic characterization uncovers novel biology.</title>
        <authorList>
            <person name="Wiegand S."/>
            <person name="Jogler M."/>
            <person name="Boedeker C."/>
            <person name="Pinto D."/>
            <person name="Vollmers J."/>
            <person name="Rivas-Marin E."/>
            <person name="Kohn T."/>
            <person name="Peeters S.H."/>
            <person name="Heuer A."/>
            <person name="Rast P."/>
            <person name="Oberbeckmann S."/>
            <person name="Bunk B."/>
            <person name="Jeske O."/>
            <person name="Meyerdierks A."/>
            <person name="Storesund J.E."/>
            <person name="Kallscheuer N."/>
            <person name="Luecker S."/>
            <person name="Lage O.M."/>
            <person name="Pohl T."/>
            <person name="Merkel B.J."/>
            <person name="Hornburger P."/>
            <person name="Mueller R.-W."/>
            <person name="Bruemmer F."/>
            <person name="Labrenz M."/>
            <person name="Spormann A.M."/>
            <person name="Op den Camp H."/>
            <person name="Overmann J."/>
            <person name="Amann R."/>
            <person name="Jetten M.S.M."/>
            <person name="Mascher T."/>
            <person name="Medema M.H."/>
            <person name="Devos D.P."/>
            <person name="Kaster A.-K."/>
            <person name="Ovreas L."/>
            <person name="Rohde M."/>
            <person name="Galperin M.Y."/>
            <person name="Jogler C."/>
        </authorList>
    </citation>
    <scope>NUCLEOTIDE SEQUENCE [LARGE SCALE GENOMIC DNA]</scope>
    <source>
        <strain evidence="3 4">FF011L</strain>
    </source>
</reference>
<sequence length="232" mass="25668">MRVKLKVASGSHSGKEIVIGQKKFLIGRSEKCQLRPKSESVSRKHCILVIRENRLLVQDLKSRNGTFINDKPLPTDRAKSLKDGDILRVGKLVFEVSIDHSLGGDKKPQVKDLKDAASRTVAARGDSQFEDGDISSWLDEAEEIDRIRAAGDPDTRQMKLEDLQKSEDSAELSVDETIPEKGADKTQTDGEKKPARPPKGPPKKLPKGAITNTTNDSREAAGDALKRFFSRR</sequence>
<dbReference type="Proteomes" id="UP000320672">
    <property type="component" value="Chromosome"/>
</dbReference>
<gene>
    <name evidence="3" type="primary">fhaB_2</name>
    <name evidence="3" type="ORF">FF011L_50860</name>
</gene>
<keyword evidence="4" id="KW-1185">Reference proteome</keyword>
<dbReference type="KEGG" id="rml:FF011L_50860"/>
<dbReference type="InterPro" id="IPR050923">
    <property type="entry name" value="Cell_Proc_Reg/RNA_Proc"/>
</dbReference>
<dbReference type="CDD" id="cd00060">
    <property type="entry name" value="FHA"/>
    <property type="match status" value="1"/>
</dbReference>
<evidence type="ECO:0000313" key="4">
    <source>
        <dbReference type="Proteomes" id="UP000320672"/>
    </source>
</evidence>
<evidence type="ECO:0000259" key="2">
    <source>
        <dbReference type="PROSITE" id="PS50006"/>
    </source>
</evidence>
<feature type="domain" description="FHA" evidence="2">
    <location>
        <begin position="24"/>
        <end position="73"/>
    </location>
</feature>
<dbReference type="OrthoDB" id="283378at2"/>
<dbReference type="EMBL" id="CP036262">
    <property type="protein sequence ID" value="QDS96278.1"/>
    <property type="molecule type" value="Genomic_DNA"/>
</dbReference>
<accession>A0A517MN14</accession>
<proteinExistence type="predicted"/>
<dbReference type="SMART" id="SM00240">
    <property type="entry name" value="FHA"/>
    <property type="match status" value="1"/>
</dbReference>
<dbReference type="InterPro" id="IPR008984">
    <property type="entry name" value="SMAD_FHA_dom_sf"/>
</dbReference>
<dbReference type="InterPro" id="IPR000253">
    <property type="entry name" value="FHA_dom"/>
</dbReference>
<dbReference type="Pfam" id="PF00498">
    <property type="entry name" value="FHA"/>
    <property type="match status" value="1"/>
</dbReference>
<dbReference type="PANTHER" id="PTHR23308">
    <property type="entry name" value="NUCLEAR INHIBITOR OF PROTEIN PHOSPHATASE-1"/>
    <property type="match status" value="1"/>
</dbReference>
<name>A0A517MN14_9BACT</name>
<dbReference type="Gene3D" id="2.60.200.20">
    <property type="match status" value="1"/>
</dbReference>
<evidence type="ECO:0000256" key="1">
    <source>
        <dbReference type="SAM" id="MobiDB-lite"/>
    </source>
</evidence>
<dbReference type="RefSeq" id="WP_145354446.1">
    <property type="nucleotide sequence ID" value="NZ_CP036262.1"/>
</dbReference>
<feature type="compositionally biased region" description="Basic and acidic residues" evidence="1">
    <location>
        <begin position="178"/>
        <end position="194"/>
    </location>
</feature>
<dbReference type="SUPFAM" id="SSF49879">
    <property type="entry name" value="SMAD/FHA domain"/>
    <property type="match status" value="1"/>
</dbReference>
<dbReference type="PROSITE" id="PS50006">
    <property type="entry name" value="FHA_DOMAIN"/>
    <property type="match status" value="1"/>
</dbReference>
<dbReference type="AlphaFoldDB" id="A0A517MN14"/>
<protein>
    <submittedName>
        <fullName evidence="3">FHA domain-containing protein FhaB</fullName>
    </submittedName>
</protein>
<organism evidence="3 4">
    <name type="scientific">Roseimaritima multifibrata</name>
    <dbReference type="NCBI Taxonomy" id="1930274"/>
    <lineage>
        <taxon>Bacteria</taxon>
        <taxon>Pseudomonadati</taxon>
        <taxon>Planctomycetota</taxon>
        <taxon>Planctomycetia</taxon>
        <taxon>Pirellulales</taxon>
        <taxon>Pirellulaceae</taxon>
        <taxon>Roseimaritima</taxon>
    </lineage>
</organism>